<evidence type="ECO:0000256" key="4">
    <source>
        <dbReference type="ARBA" id="ARBA00022833"/>
    </source>
</evidence>
<dbReference type="InterPro" id="IPR024079">
    <property type="entry name" value="MetalloPept_cat_dom_sf"/>
</dbReference>
<dbReference type="GO" id="GO:0006508">
    <property type="term" value="P:proteolysis"/>
    <property type="evidence" value="ECO:0007669"/>
    <property type="project" value="UniProtKB-KW"/>
</dbReference>
<sequence>MKNKYSFLLVSIVIAGIVLGVVGVVKAGIMIPAADKAKENAEVAVEKSPAIGGDRASTPPGLEKIEFIHWKKDFAKLEGAKAPKPPACYKFLTPTKIKWTVLPVSYEINPTNPQGLAEAFVTTAVSASAETWDAATSKELMNDAYTVDYTAAYGVQDYKNAITFGDYPTAGVIAVTSVWYNPTTKAIVEFDIMFNTDWTWGDAIVDTSTMDLQNIATHEFGHGVGLADVYDSACSAVTMYGYSDYGEIIKRTLENPDITGLLKLYP</sequence>
<evidence type="ECO:0000313" key="6">
    <source>
        <dbReference type="EMBL" id="PIP92356.1"/>
    </source>
</evidence>
<evidence type="ECO:0000256" key="2">
    <source>
        <dbReference type="ARBA" id="ARBA00022723"/>
    </source>
</evidence>
<dbReference type="Gene3D" id="3.40.390.10">
    <property type="entry name" value="Collagenase (Catalytic Domain)"/>
    <property type="match status" value="1"/>
</dbReference>
<dbReference type="GO" id="GO:0004222">
    <property type="term" value="F:metalloendopeptidase activity"/>
    <property type="evidence" value="ECO:0007669"/>
    <property type="project" value="InterPro"/>
</dbReference>
<dbReference type="InterPro" id="IPR001818">
    <property type="entry name" value="Pept_M10_metallopeptidase"/>
</dbReference>
<dbReference type="EMBL" id="PCTX01000010">
    <property type="protein sequence ID" value="PIP92356.1"/>
    <property type="molecule type" value="Genomic_DNA"/>
</dbReference>
<reference evidence="6 7" key="1">
    <citation type="submission" date="2017-09" db="EMBL/GenBank/DDBJ databases">
        <title>Depth-based differentiation of microbial function through sediment-hosted aquifers and enrichment of novel symbionts in the deep terrestrial subsurface.</title>
        <authorList>
            <person name="Probst A.J."/>
            <person name="Ladd B."/>
            <person name="Jarett J.K."/>
            <person name="Geller-Mcgrath D.E."/>
            <person name="Sieber C.M."/>
            <person name="Emerson J.B."/>
            <person name="Anantharaman K."/>
            <person name="Thomas B.C."/>
            <person name="Malmstrom R."/>
            <person name="Stieglmeier M."/>
            <person name="Klingl A."/>
            <person name="Woyke T."/>
            <person name="Ryan C.M."/>
            <person name="Banfield J.F."/>
        </authorList>
    </citation>
    <scope>NUCLEOTIDE SEQUENCE [LARGE SCALE GENOMIC DNA]</scope>
    <source>
        <strain evidence="6">CG18_big_fil_WC_8_21_14_2_50_39_7</strain>
    </source>
</reference>
<dbReference type="Pfam" id="PF00413">
    <property type="entry name" value="Peptidase_M10"/>
    <property type="match status" value="1"/>
</dbReference>
<evidence type="ECO:0000259" key="5">
    <source>
        <dbReference type="Pfam" id="PF00413"/>
    </source>
</evidence>
<protein>
    <recommendedName>
        <fullName evidence="5">Peptidase M10 metallopeptidase domain-containing protein</fullName>
    </recommendedName>
</protein>
<dbReference type="GO" id="GO:0031012">
    <property type="term" value="C:extracellular matrix"/>
    <property type="evidence" value="ECO:0007669"/>
    <property type="project" value="InterPro"/>
</dbReference>
<dbReference type="GO" id="GO:0008270">
    <property type="term" value="F:zinc ion binding"/>
    <property type="evidence" value="ECO:0007669"/>
    <property type="project" value="InterPro"/>
</dbReference>
<feature type="domain" description="Peptidase M10 metallopeptidase" evidence="5">
    <location>
        <begin position="98"/>
        <end position="265"/>
    </location>
</feature>
<keyword evidence="3" id="KW-0378">Hydrolase</keyword>
<dbReference type="Proteomes" id="UP000229241">
    <property type="component" value="Unassembled WGS sequence"/>
</dbReference>
<organism evidence="6 7">
    <name type="scientific">Candidatus Wolfebacteria bacterium CG18_big_fil_WC_8_21_14_2_50_39_7</name>
    <dbReference type="NCBI Taxonomy" id="1975071"/>
    <lineage>
        <taxon>Bacteria</taxon>
        <taxon>Candidatus Wolfeibacteriota</taxon>
    </lineage>
</organism>
<evidence type="ECO:0000256" key="1">
    <source>
        <dbReference type="ARBA" id="ARBA00022670"/>
    </source>
</evidence>
<evidence type="ECO:0000256" key="3">
    <source>
        <dbReference type="ARBA" id="ARBA00022801"/>
    </source>
</evidence>
<dbReference type="AlphaFoldDB" id="A0A2H0ED57"/>
<name>A0A2H0ED57_9BACT</name>
<comment type="caution">
    <text evidence="6">The sequence shown here is derived from an EMBL/GenBank/DDBJ whole genome shotgun (WGS) entry which is preliminary data.</text>
</comment>
<keyword evidence="1" id="KW-0645">Protease</keyword>
<dbReference type="SUPFAM" id="SSF55486">
    <property type="entry name" value="Metalloproteases ('zincins'), catalytic domain"/>
    <property type="match status" value="1"/>
</dbReference>
<keyword evidence="4" id="KW-0862">Zinc</keyword>
<proteinExistence type="predicted"/>
<keyword evidence="2" id="KW-0479">Metal-binding</keyword>
<accession>A0A2H0ED57</accession>
<gene>
    <name evidence="6" type="ORF">COW77_00335</name>
</gene>
<evidence type="ECO:0000313" key="7">
    <source>
        <dbReference type="Proteomes" id="UP000229241"/>
    </source>
</evidence>